<reference evidence="1 2" key="1">
    <citation type="submission" date="2022-03" db="EMBL/GenBank/DDBJ databases">
        <title>Complete genome sequence of Enterococcus innesii DB-1.</title>
        <authorList>
            <person name="Fukuda D."/>
            <person name="Nolasco-Hipolito C."/>
        </authorList>
    </citation>
    <scope>NUCLEOTIDE SEQUENCE [LARGE SCALE GENOMIC DNA]</scope>
    <source>
        <strain evidence="1 2">DB-1</strain>
    </source>
</reference>
<protein>
    <submittedName>
        <fullName evidence="1">Uncharacterized protein</fullName>
    </submittedName>
</protein>
<accession>A0ABM7XP20</accession>
<gene>
    <name evidence="1" type="ORF">ENLAB_03410</name>
</gene>
<dbReference type="EMBL" id="AP025635">
    <property type="protein sequence ID" value="BDG66777.1"/>
    <property type="molecule type" value="Genomic_DNA"/>
</dbReference>
<name>A0ABM7XP20_9ENTE</name>
<proteinExistence type="predicted"/>
<organism evidence="1 2">
    <name type="scientific">Enterococcus innesii</name>
    <dbReference type="NCBI Taxonomy" id="2839759"/>
    <lineage>
        <taxon>Bacteria</taxon>
        <taxon>Bacillati</taxon>
        <taxon>Bacillota</taxon>
        <taxon>Bacilli</taxon>
        <taxon>Lactobacillales</taxon>
        <taxon>Enterococcaceae</taxon>
        <taxon>Enterococcus</taxon>
    </lineage>
</organism>
<sequence>MVKVPPTFEIVPSTGPSNILSLITGAVKEISLNTKDASPYSSSIGIVIGSGTSVTANALTPPANNKDAMNVLPRTIFFIFKTSL</sequence>
<dbReference type="Proteomes" id="UP000831692">
    <property type="component" value="Chromosome"/>
</dbReference>
<evidence type="ECO:0000313" key="1">
    <source>
        <dbReference type="EMBL" id="BDG66777.1"/>
    </source>
</evidence>
<evidence type="ECO:0000313" key="2">
    <source>
        <dbReference type="Proteomes" id="UP000831692"/>
    </source>
</evidence>
<keyword evidence="2" id="KW-1185">Reference proteome</keyword>